<dbReference type="EMBL" id="JAZBJO010000039">
    <property type="protein sequence ID" value="MEE4597749.1"/>
    <property type="molecule type" value="Genomic_DNA"/>
</dbReference>
<feature type="region of interest" description="Disordered" evidence="1">
    <location>
        <begin position="73"/>
        <end position="96"/>
    </location>
</feature>
<dbReference type="Proteomes" id="UP001354709">
    <property type="component" value="Unassembled WGS sequence"/>
</dbReference>
<protein>
    <submittedName>
        <fullName evidence="2">Uncharacterized protein</fullName>
    </submittedName>
</protein>
<keyword evidence="3" id="KW-1185">Reference proteome</keyword>
<evidence type="ECO:0000256" key="1">
    <source>
        <dbReference type="SAM" id="MobiDB-lite"/>
    </source>
</evidence>
<name>A0ABU7Q8N1_9ACTN</name>
<reference evidence="2 3" key="1">
    <citation type="submission" date="2023-11" db="EMBL/GenBank/DDBJ databases">
        <title>30 novel species of actinomycetes from the DSMZ collection.</title>
        <authorList>
            <person name="Nouioui I."/>
        </authorList>
    </citation>
    <scope>NUCLEOTIDE SEQUENCE [LARGE SCALE GENOMIC DNA]</scope>
    <source>
        <strain evidence="2 3">DSM 41524</strain>
    </source>
</reference>
<organism evidence="2 3">
    <name type="scientific">Streptomyces asiaticus subsp. ignotus</name>
    <dbReference type="NCBI Taxonomy" id="3098222"/>
    <lineage>
        <taxon>Bacteria</taxon>
        <taxon>Bacillati</taxon>
        <taxon>Actinomycetota</taxon>
        <taxon>Actinomycetes</taxon>
        <taxon>Kitasatosporales</taxon>
        <taxon>Streptomycetaceae</taxon>
        <taxon>Streptomyces</taxon>
        <taxon>Streptomyces violaceusniger group</taxon>
    </lineage>
</organism>
<evidence type="ECO:0000313" key="3">
    <source>
        <dbReference type="Proteomes" id="UP001354709"/>
    </source>
</evidence>
<proteinExistence type="predicted"/>
<gene>
    <name evidence="2" type="ORF">V2J94_38775</name>
</gene>
<comment type="caution">
    <text evidence="2">The sequence shown here is derived from an EMBL/GenBank/DDBJ whole genome shotgun (WGS) entry which is preliminary data.</text>
</comment>
<accession>A0ABU7Q8N1</accession>
<sequence length="96" mass="10665">MTEDERTERERIAELRTPGRKWVFGQLQGWNCALCAARLHTDRPICTVEVDYGSVTETYRLYVCTPSCEAARTAQRPVPPGGGSAAIRAPRQRTGA</sequence>
<evidence type="ECO:0000313" key="2">
    <source>
        <dbReference type="EMBL" id="MEE4597749.1"/>
    </source>
</evidence>
<dbReference type="RefSeq" id="WP_330814603.1">
    <property type="nucleotide sequence ID" value="NZ_JAZBJO010000039.1"/>
</dbReference>